<accession>A0A9W9ZIK7</accession>
<organism evidence="1 2">
    <name type="scientific">Desmophyllum pertusum</name>
    <dbReference type="NCBI Taxonomy" id="174260"/>
    <lineage>
        <taxon>Eukaryota</taxon>
        <taxon>Metazoa</taxon>
        <taxon>Cnidaria</taxon>
        <taxon>Anthozoa</taxon>
        <taxon>Hexacorallia</taxon>
        <taxon>Scleractinia</taxon>
        <taxon>Caryophylliina</taxon>
        <taxon>Caryophylliidae</taxon>
        <taxon>Desmophyllum</taxon>
    </lineage>
</organism>
<keyword evidence="2" id="KW-1185">Reference proteome</keyword>
<sequence>MPLHFANARKKLDGDYRSISNQISQVQSSLNKEQPEAAEKLTELQRKEHEKKQLLDAAIIMAEKVVNGRLSKPAYVEGETNNKTKRQKLSAEMESMGCKPLMKLLINPCDVRVMFCV</sequence>
<reference evidence="1" key="1">
    <citation type="submission" date="2023-01" db="EMBL/GenBank/DDBJ databases">
        <title>Genome assembly of the deep-sea coral Lophelia pertusa.</title>
        <authorList>
            <person name="Herrera S."/>
            <person name="Cordes E."/>
        </authorList>
    </citation>
    <scope>NUCLEOTIDE SEQUENCE</scope>
    <source>
        <strain evidence="1">USNM1676648</strain>
        <tissue evidence="1">Polyp</tissue>
    </source>
</reference>
<comment type="caution">
    <text evidence="1">The sequence shown here is derived from an EMBL/GenBank/DDBJ whole genome shotgun (WGS) entry which is preliminary data.</text>
</comment>
<evidence type="ECO:0000313" key="1">
    <source>
        <dbReference type="EMBL" id="KAJ7382176.1"/>
    </source>
</evidence>
<gene>
    <name evidence="1" type="ORF">OS493_036609</name>
</gene>
<dbReference type="AlphaFoldDB" id="A0A9W9ZIK7"/>
<proteinExistence type="predicted"/>
<dbReference type="Proteomes" id="UP001163046">
    <property type="component" value="Unassembled WGS sequence"/>
</dbReference>
<dbReference type="EMBL" id="MU825935">
    <property type="protein sequence ID" value="KAJ7382176.1"/>
    <property type="molecule type" value="Genomic_DNA"/>
</dbReference>
<protein>
    <submittedName>
        <fullName evidence="1">Uncharacterized protein</fullName>
    </submittedName>
</protein>
<evidence type="ECO:0000313" key="2">
    <source>
        <dbReference type="Proteomes" id="UP001163046"/>
    </source>
</evidence>
<name>A0A9W9ZIK7_9CNID</name>